<dbReference type="AlphaFoldDB" id="A0AAV0YSZ0"/>
<keyword evidence="3" id="KW-1185">Reference proteome</keyword>
<evidence type="ECO:0000313" key="2">
    <source>
        <dbReference type="EMBL" id="CAI8587823.1"/>
    </source>
</evidence>
<protein>
    <recommendedName>
        <fullName evidence="1">DUF4216 domain-containing protein</fullName>
    </recommendedName>
</protein>
<proteinExistence type="predicted"/>
<dbReference type="InterPro" id="IPR025312">
    <property type="entry name" value="DUF4216"/>
</dbReference>
<dbReference type="PANTHER" id="PTHR10775">
    <property type="entry name" value="OS08G0208400 PROTEIN"/>
    <property type="match status" value="1"/>
</dbReference>
<feature type="domain" description="DUF4216" evidence="1">
    <location>
        <begin position="199"/>
        <end position="266"/>
    </location>
</feature>
<sequence>MPSATQERNEAKEYYELSREGEQPLYEGCRRYSRLSFLVKLYHIKCLCGLCEKSMTMILELIKDAFEYANIPSSFYEAKKSIIKLGLNYVKISACPNGCMLYWGKDEERETCKNCNTSKWKTNEDVSVNKKYKKIPAKVLRYFPLKPRLQRLFLSSKKTEDMIWHATDTNNDGMLRHPRDSEAWKKFYLTHTWFSSDPQSLPMFKCEWANTTSPRGIKIDKLGFTSINFARLLHNGEREDNEPYIQASEAQMVFYVDDESEQGWSIHVHLKPRDLYDMGGNDEIITPIEPYPSQNLEQIFSNDDLGTLSANDDNN</sequence>
<name>A0AAV0YSZ0_VICFA</name>
<organism evidence="2 3">
    <name type="scientific">Vicia faba</name>
    <name type="common">Broad bean</name>
    <name type="synonym">Faba vulgaris</name>
    <dbReference type="NCBI Taxonomy" id="3906"/>
    <lineage>
        <taxon>Eukaryota</taxon>
        <taxon>Viridiplantae</taxon>
        <taxon>Streptophyta</taxon>
        <taxon>Embryophyta</taxon>
        <taxon>Tracheophyta</taxon>
        <taxon>Spermatophyta</taxon>
        <taxon>Magnoliopsida</taxon>
        <taxon>eudicotyledons</taxon>
        <taxon>Gunneridae</taxon>
        <taxon>Pentapetalae</taxon>
        <taxon>rosids</taxon>
        <taxon>fabids</taxon>
        <taxon>Fabales</taxon>
        <taxon>Fabaceae</taxon>
        <taxon>Papilionoideae</taxon>
        <taxon>50 kb inversion clade</taxon>
        <taxon>NPAAA clade</taxon>
        <taxon>Hologalegina</taxon>
        <taxon>IRL clade</taxon>
        <taxon>Fabeae</taxon>
        <taxon>Vicia</taxon>
    </lineage>
</organism>
<dbReference type="PANTHER" id="PTHR10775:SF158">
    <property type="entry name" value="TNP2-LIKE TRANSPOSON PROTEIN"/>
    <property type="match status" value="1"/>
</dbReference>
<dbReference type="Pfam" id="PF13952">
    <property type="entry name" value="DUF4216"/>
    <property type="match status" value="1"/>
</dbReference>
<gene>
    <name evidence="2" type="ORF">VFH_I318400</name>
</gene>
<dbReference type="EMBL" id="OX451736">
    <property type="protein sequence ID" value="CAI8587823.1"/>
    <property type="molecule type" value="Genomic_DNA"/>
</dbReference>
<accession>A0AAV0YSZ0</accession>
<dbReference type="Proteomes" id="UP001157006">
    <property type="component" value="Chromosome 1L"/>
</dbReference>
<reference evidence="2 3" key="1">
    <citation type="submission" date="2023-01" db="EMBL/GenBank/DDBJ databases">
        <authorList>
            <person name="Kreplak J."/>
        </authorList>
    </citation>
    <scope>NUCLEOTIDE SEQUENCE [LARGE SCALE GENOMIC DNA]</scope>
</reference>
<evidence type="ECO:0000313" key="3">
    <source>
        <dbReference type="Proteomes" id="UP001157006"/>
    </source>
</evidence>
<evidence type="ECO:0000259" key="1">
    <source>
        <dbReference type="Pfam" id="PF13952"/>
    </source>
</evidence>